<dbReference type="Gene3D" id="3.10.450.720">
    <property type="match status" value="1"/>
</dbReference>
<dbReference type="AlphaFoldDB" id="A0A7T9DJL3"/>
<evidence type="ECO:0008006" key="2">
    <source>
        <dbReference type="Google" id="ProtNLM"/>
    </source>
</evidence>
<evidence type="ECO:0000313" key="1">
    <source>
        <dbReference type="EMBL" id="QQR92456.1"/>
    </source>
</evidence>
<dbReference type="EMBL" id="CP064981">
    <property type="protein sequence ID" value="QQR92456.1"/>
    <property type="molecule type" value="Genomic_DNA"/>
</dbReference>
<accession>A0A7T9DJL3</accession>
<dbReference type="Proteomes" id="UP000596004">
    <property type="component" value="Chromosome"/>
</dbReference>
<proteinExistence type="predicted"/>
<name>A0A7T9DJL3_9ARCH</name>
<sequence length="157" mass="17566">MKVPILSSQDAKKYVHHLHSRYGIPLSVMTNWRFSQYQESVSVMSRESIELDQKGLNVFAMGLQLFAGGKDFFPTANAITLLGDHITQNVVFISREQVEAFFAAKRIPREAVDASKVLSDGWVAVSYNGKVIGSGRISAQHLIPNLPRWQESSNDDE</sequence>
<gene>
    <name evidence="1" type="ORF">IPJ89_04885</name>
</gene>
<organism evidence="1">
    <name type="scientific">Candidatus Iainarchaeum sp</name>
    <dbReference type="NCBI Taxonomy" id="3101447"/>
    <lineage>
        <taxon>Archaea</taxon>
        <taxon>Candidatus Iainarchaeota</taxon>
        <taxon>Candidatus Iainarchaeia</taxon>
        <taxon>Candidatus Iainarchaeales</taxon>
        <taxon>Candidatus Iainarchaeaceae</taxon>
        <taxon>Candidatus Iainarchaeum</taxon>
    </lineage>
</organism>
<protein>
    <recommendedName>
        <fullName evidence="2">rRNA small subunit methyltransferase F RNA-binding PUA-like domain-containing protein</fullName>
    </recommendedName>
</protein>
<reference evidence="1" key="1">
    <citation type="submission" date="2020-11" db="EMBL/GenBank/DDBJ databases">
        <title>Connecting structure to function with the recovery of over 1000 high-quality activated sludge metagenome-assembled genomes encoding full-length rRNA genes using long-read sequencing.</title>
        <authorList>
            <person name="Singleton C.M."/>
            <person name="Petriglieri F."/>
            <person name="Kristensen J.M."/>
            <person name="Kirkegaard R.H."/>
            <person name="Michaelsen T.Y."/>
            <person name="Andersen M.H."/>
            <person name="Karst S.M."/>
            <person name="Dueholm M.S."/>
            <person name="Nielsen P.H."/>
            <person name="Albertsen M."/>
        </authorList>
    </citation>
    <scope>NUCLEOTIDE SEQUENCE</scope>
    <source>
        <strain evidence="1">Fred_18-Q3-R57-64_BAT3C.431</strain>
    </source>
</reference>